<evidence type="ECO:0000313" key="7">
    <source>
        <dbReference type="EMBL" id="RZC33824.1"/>
    </source>
</evidence>
<evidence type="ECO:0000259" key="6">
    <source>
        <dbReference type="PROSITE" id="PS50940"/>
    </source>
</evidence>
<dbReference type="AlphaFoldDB" id="A0A482VM96"/>
<proteinExistence type="predicted"/>
<keyword evidence="8" id="KW-1185">Reference proteome</keyword>
<keyword evidence="5" id="KW-0325">Glycoprotein</keyword>
<comment type="caution">
    <text evidence="7">The sequence shown here is derived from an EMBL/GenBank/DDBJ whole genome shotgun (WGS) entry which is preliminary data.</text>
</comment>
<feature type="domain" description="Chitin-binding type-2" evidence="6">
    <location>
        <begin position="176"/>
        <end position="234"/>
    </location>
</feature>
<dbReference type="GO" id="GO:0008061">
    <property type="term" value="F:chitin binding"/>
    <property type="evidence" value="ECO:0007669"/>
    <property type="project" value="UniProtKB-KW"/>
</dbReference>
<evidence type="ECO:0000256" key="5">
    <source>
        <dbReference type="ARBA" id="ARBA00023180"/>
    </source>
</evidence>
<protein>
    <submittedName>
        <fullName evidence="7">Peritrophic matrix protein 5-A</fullName>
    </submittedName>
</protein>
<dbReference type="PANTHER" id="PTHR23301:SF106">
    <property type="entry name" value="CHITIN-BINDING TYPE-2 DOMAIN-CONTAINING PROTEIN-RELATED"/>
    <property type="match status" value="1"/>
</dbReference>
<keyword evidence="4" id="KW-1015">Disulfide bond</keyword>
<feature type="domain" description="Chitin-binding type-2" evidence="6">
    <location>
        <begin position="103"/>
        <end position="158"/>
    </location>
</feature>
<dbReference type="GO" id="GO:0005576">
    <property type="term" value="C:extracellular region"/>
    <property type="evidence" value="ECO:0007669"/>
    <property type="project" value="InterPro"/>
</dbReference>
<dbReference type="Gene3D" id="2.170.140.10">
    <property type="entry name" value="Chitin binding domain"/>
    <property type="match status" value="4"/>
</dbReference>
<dbReference type="EMBL" id="QDEB01085333">
    <property type="protein sequence ID" value="RZC33824.1"/>
    <property type="molecule type" value="Genomic_DNA"/>
</dbReference>
<evidence type="ECO:0000256" key="3">
    <source>
        <dbReference type="ARBA" id="ARBA00022737"/>
    </source>
</evidence>
<keyword evidence="1" id="KW-0147">Chitin-binding</keyword>
<dbReference type="SUPFAM" id="SSF57625">
    <property type="entry name" value="Invertebrate chitin-binding proteins"/>
    <property type="match status" value="4"/>
</dbReference>
<dbReference type="InterPro" id="IPR002557">
    <property type="entry name" value="Chitin-bd_dom"/>
</dbReference>
<evidence type="ECO:0000313" key="8">
    <source>
        <dbReference type="Proteomes" id="UP000292052"/>
    </source>
</evidence>
<evidence type="ECO:0000256" key="2">
    <source>
        <dbReference type="ARBA" id="ARBA00022729"/>
    </source>
</evidence>
<dbReference type="STRING" id="1661398.A0A482VM96"/>
<dbReference type="InterPro" id="IPR051940">
    <property type="entry name" value="Chitin_bind-dev_reg"/>
</dbReference>
<dbReference type="Proteomes" id="UP000292052">
    <property type="component" value="Unassembled WGS sequence"/>
</dbReference>
<dbReference type="Pfam" id="PF01607">
    <property type="entry name" value="CBM_14"/>
    <property type="match status" value="3"/>
</dbReference>
<dbReference type="SMART" id="SM00494">
    <property type="entry name" value="ChtBD2"/>
    <property type="match status" value="3"/>
</dbReference>
<organism evidence="7 8">
    <name type="scientific">Asbolus verrucosus</name>
    <name type="common">Desert ironclad beetle</name>
    <dbReference type="NCBI Taxonomy" id="1661398"/>
    <lineage>
        <taxon>Eukaryota</taxon>
        <taxon>Metazoa</taxon>
        <taxon>Ecdysozoa</taxon>
        <taxon>Arthropoda</taxon>
        <taxon>Hexapoda</taxon>
        <taxon>Insecta</taxon>
        <taxon>Pterygota</taxon>
        <taxon>Neoptera</taxon>
        <taxon>Endopterygota</taxon>
        <taxon>Coleoptera</taxon>
        <taxon>Polyphaga</taxon>
        <taxon>Cucujiformia</taxon>
        <taxon>Tenebrionidae</taxon>
        <taxon>Pimeliinae</taxon>
        <taxon>Asbolus</taxon>
    </lineage>
</organism>
<dbReference type="InterPro" id="IPR036508">
    <property type="entry name" value="Chitin-bd_dom_sf"/>
</dbReference>
<evidence type="ECO:0000256" key="1">
    <source>
        <dbReference type="ARBA" id="ARBA00022669"/>
    </source>
</evidence>
<dbReference type="PROSITE" id="PS50940">
    <property type="entry name" value="CHIT_BIND_II"/>
    <property type="match status" value="3"/>
</dbReference>
<keyword evidence="3" id="KW-0677">Repeat</keyword>
<evidence type="ECO:0000256" key="4">
    <source>
        <dbReference type="ARBA" id="ARBA00023157"/>
    </source>
</evidence>
<reference evidence="7 8" key="1">
    <citation type="submission" date="2017-03" db="EMBL/GenBank/DDBJ databases">
        <title>Genome of the blue death feigning beetle - Asbolus verrucosus.</title>
        <authorList>
            <person name="Rider S.D."/>
        </authorList>
    </citation>
    <scope>NUCLEOTIDE SEQUENCE [LARGE SCALE GENOMIC DNA]</scope>
    <source>
        <strain evidence="7">Butters</strain>
        <tissue evidence="7">Head and leg muscle</tissue>
    </source>
</reference>
<accession>A0A482VM96</accession>
<dbReference type="PANTHER" id="PTHR23301">
    <property type="entry name" value="CHITIN BINDING PERITROPHIN-A"/>
    <property type="match status" value="1"/>
</dbReference>
<feature type="domain" description="Chitin-binding type-2" evidence="6">
    <location>
        <begin position="41"/>
        <end position="100"/>
    </location>
</feature>
<name>A0A482VM96_ASBVE</name>
<dbReference type="OrthoDB" id="6020543at2759"/>
<keyword evidence="2" id="KW-0732">Signal</keyword>
<sequence>MEVHQCPDGLWFNANKKQCQTPAESGCTVTTEVSPTWTTPIEACWGVRPSQTILRPYPGDCNRFIECYGAQSTVMVCPPHLYFNEVRQLCDWPSESGCDGDDDPRCVDGTTSYWPHPECTKYIECYQGQGYTMECPSGLYFDPEDIMCEDPSQSSCGHTEPTIGPTTTKDSNWTPDPICPWPSNERYLFPYPGDCTKFWECAEGERVAMDCPDNLWFNPILLVCDYPYQSGCIYG</sequence>
<gene>
    <name evidence="7" type="ORF">BDFB_011080</name>
</gene>